<gene>
    <name evidence="1" type="ORF">M569_16488</name>
</gene>
<dbReference type="EMBL" id="AUSU01009327">
    <property type="protein sequence ID" value="EPS58328.1"/>
    <property type="molecule type" value="Genomic_DNA"/>
</dbReference>
<dbReference type="PANTHER" id="PTHR15430">
    <property type="entry name" value="GLOMULIN"/>
    <property type="match status" value="1"/>
</dbReference>
<feature type="non-terminal residue" evidence="1">
    <location>
        <position position="1"/>
    </location>
</feature>
<keyword evidence="2" id="KW-1185">Reference proteome</keyword>
<comment type="caution">
    <text evidence="1">The sequence shown here is derived from an EMBL/GenBank/DDBJ whole genome shotgun (WGS) entry which is preliminary data.</text>
</comment>
<proteinExistence type="predicted"/>
<dbReference type="GO" id="GO:0005737">
    <property type="term" value="C:cytoplasm"/>
    <property type="evidence" value="ECO:0007669"/>
    <property type="project" value="TreeGrafter"/>
</dbReference>
<accession>S8D6T0</accession>
<dbReference type="AlphaFoldDB" id="S8D6T0"/>
<dbReference type="InterPro" id="IPR019516">
    <property type="entry name" value="Glomulin/ALF4"/>
</dbReference>
<dbReference type="GO" id="GO:0055105">
    <property type="term" value="F:ubiquitin-protein transferase inhibitor activity"/>
    <property type="evidence" value="ECO:0007669"/>
    <property type="project" value="TreeGrafter"/>
</dbReference>
<sequence>QIALYLDCVREELHKSKLKPNDDISPFRNPSVLRFVEFVLKPPAGGPPRLPDYSDAVLSALNLFRYILIAESAAAAGTRTMLSDDTLERVYDEWLLPLRTLVAMAAQRHHDDDRDRIGSPVTSALSPVEMVVYRCIELVEE</sequence>
<dbReference type="PANTHER" id="PTHR15430:SF1">
    <property type="entry name" value="GLOMULIN"/>
    <property type="match status" value="1"/>
</dbReference>
<evidence type="ECO:0000313" key="1">
    <source>
        <dbReference type="EMBL" id="EPS58328.1"/>
    </source>
</evidence>
<protein>
    <submittedName>
        <fullName evidence="1">Uncharacterized protein</fullName>
    </submittedName>
</protein>
<dbReference type="OrthoDB" id="619536at2759"/>
<dbReference type="InterPro" id="IPR013877">
    <property type="entry name" value="YAP-bd/ALF4/Glomulin"/>
</dbReference>
<dbReference type="Proteomes" id="UP000015453">
    <property type="component" value="Unassembled WGS sequence"/>
</dbReference>
<organism evidence="1 2">
    <name type="scientific">Genlisea aurea</name>
    <dbReference type="NCBI Taxonomy" id="192259"/>
    <lineage>
        <taxon>Eukaryota</taxon>
        <taxon>Viridiplantae</taxon>
        <taxon>Streptophyta</taxon>
        <taxon>Embryophyta</taxon>
        <taxon>Tracheophyta</taxon>
        <taxon>Spermatophyta</taxon>
        <taxon>Magnoliopsida</taxon>
        <taxon>eudicotyledons</taxon>
        <taxon>Gunneridae</taxon>
        <taxon>Pentapetalae</taxon>
        <taxon>asterids</taxon>
        <taxon>lamiids</taxon>
        <taxon>Lamiales</taxon>
        <taxon>Lentibulariaceae</taxon>
        <taxon>Genlisea</taxon>
    </lineage>
</organism>
<name>S8D6T0_9LAMI</name>
<feature type="non-terminal residue" evidence="1">
    <location>
        <position position="141"/>
    </location>
</feature>
<evidence type="ECO:0000313" key="2">
    <source>
        <dbReference type="Proteomes" id="UP000015453"/>
    </source>
</evidence>
<reference evidence="1 2" key="1">
    <citation type="journal article" date="2013" name="BMC Genomics">
        <title>The miniature genome of a carnivorous plant Genlisea aurea contains a low number of genes and short non-coding sequences.</title>
        <authorList>
            <person name="Leushkin E.V."/>
            <person name="Sutormin R.A."/>
            <person name="Nabieva E.R."/>
            <person name="Penin A.A."/>
            <person name="Kondrashov A.S."/>
            <person name="Logacheva M.D."/>
        </authorList>
    </citation>
    <scope>NUCLEOTIDE SEQUENCE [LARGE SCALE GENOMIC DNA]</scope>
</reference>
<dbReference type="Pfam" id="PF08568">
    <property type="entry name" value="Kinetochor_Ybp2"/>
    <property type="match status" value="1"/>
</dbReference>